<dbReference type="eggNOG" id="ENOG5032XBS">
    <property type="taxonomic scope" value="Bacteria"/>
</dbReference>
<sequence length="174" mass="18774">MRKLAALVGHILEVTGLPPEQVFAYADQGDLYPLGRDRAPLRPEPGEDAPVLRQVELGTFRYDGVIQIERYPGAGHDFAALITTWLIERDPARDGLADPALDIELNIRGGDCDVQMTIEFEERLEAVEDPAGNIPFDGTRWSLASVTITPATTLTALAAVNTGAGHMPGKGDGR</sequence>
<dbReference type="AlphaFoldDB" id="B8J322"/>
<reference evidence="1" key="1">
    <citation type="submission" date="2009-01" db="EMBL/GenBank/DDBJ databases">
        <title>Complete sequence of Desulfovibrio desulfuricans subsp. desulfuricans str. ATCC 27774.</title>
        <authorList>
            <consortium name="US DOE Joint Genome Institute"/>
            <person name="Lucas S."/>
            <person name="Copeland A."/>
            <person name="Lapidus A."/>
            <person name="Glavina del Rio T."/>
            <person name="Tice H."/>
            <person name="Bruce D."/>
            <person name="Goodwin L."/>
            <person name="Pitluck S."/>
            <person name="Sims D."/>
            <person name="Lu M."/>
            <person name="Kiss H."/>
            <person name="Meineke L."/>
            <person name="Brettin T."/>
            <person name="Detter J.C."/>
            <person name="Han C."/>
            <person name="Larimer F."/>
            <person name="Land M."/>
            <person name="Hauser L."/>
            <person name="Kyrpides N."/>
            <person name="Ovchinnikova G."/>
            <person name="Hazen T.C."/>
        </authorList>
    </citation>
    <scope>NUCLEOTIDE SEQUENCE [LARGE SCALE GENOMIC DNA]</scope>
    <source>
        <strain evidence="1">ATCC 27774</strain>
    </source>
</reference>
<dbReference type="InterPro" id="IPR009678">
    <property type="entry name" value="Phage_tail_completion_R"/>
</dbReference>
<name>B8J322_DESDA</name>
<evidence type="ECO:0008006" key="2">
    <source>
        <dbReference type="Google" id="ProtNLM"/>
    </source>
</evidence>
<accession>B8J322</accession>
<dbReference type="EMBL" id="CP001358">
    <property type="protein sequence ID" value="ACL48159.1"/>
    <property type="molecule type" value="Genomic_DNA"/>
</dbReference>
<dbReference type="HOGENOM" id="CLU_135548_0_0_7"/>
<proteinExistence type="predicted"/>
<dbReference type="Pfam" id="PF06891">
    <property type="entry name" value="P2_Phage_GpR"/>
    <property type="match status" value="1"/>
</dbReference>
<dbReference type="STRING" id="525146.Ddes_0244"/>
<gene>
    <name evidence="1" type="ordered locus">Ddes_0244</name>
</gene>
<organism evidence="1">
    <name type="scientific">Desulfovibrio desulfuricans (strain ATCC 27774 / DSM 6949 / MB)</name>
    <dbReference type="NCBI Taxonomy" id="525146"/>
    <lineage>
        <taxon>Bacteria</taxon>
        <taxon>Pseudomonadati</taxon>
        <taxon>Thermodesulfobacteriota</taxon>
        <taxon>Desulfovibrionia</taxon>
        <taxon>Desulfovibrionales</taxon>
        <taxon>Desulfovibrionaceae</taxon>
        <taxon>Desulfovibrio</taxon>
    </lineage>
</organism>
<protein>
    <recommendedName>
        <fullName evidence="2">Phage tail protein</fullName>
    </recommendedName>
</protein>
<dbReference type="KEGG" id="dds:Ddes_0244"/>
<evidence type="ECO:0000313" key="1">
    <source>
        <dbReference type="EMBL" id="ACL48159.1"/>
    </source>
</evidence>